<protein>
    <submittedName>
        <fullName evidence="2">Uncharacterized protein</fullName>
    </submittedName>
</protein>
<reference evidence="2 3" key="1">
    <citation type="submission" date="2016-06" db="EMBL/GenBank/DDBJ databases">
        <authorList>
            <person name="Kjaerup R.B."/>
            <person name="Dalgaard T.S."/>
            <person name="Juul-Madsen H.R."/>
        </authorList>
    </citation>
    <scope>NUCLEOTIDE SEQUENCE [LARGE SCALE GENOMIC DNA]</scope>
    <source>
        <strain evidence="2 3">Pb300</strain>
    </source>
</reference>
<sequence length="122" mass="13424">MSTPRHSWSDGAQERALPNGGRYRRTSLSPSDAAQAYRSPKIGDLPGFRLSSLKLIIESRLNTQDSATDGPGKPYLLNAATSDTAPAADPGVMGNKDVIYIKKSGLRSIRRNRRFEPIVFHR</sequence>
<evidence type="ECO:0000313" key="2">
    <source>
        <dbReference type="EMBL" id="ODH44783.1"/>
    </source>
</evidence>
<feature type="region of interest" description="Disordered" evidence="1">
    <location>
        <begin position="1"/>
        <end position="46"/>
    </location>
</feature>
<dbReference type="Proteomes" id="UP000242814">
    <property type="component" value="Unassembled WGS sequence"/>
</dbReference>
<accession>A0A1D2JNN1</accession>
<comment type="caution">
    <text evidence="2">The sequence shown here is derived from an EMBL/GenBank/DDBJ whole genome shotgun (WGS) entry which is preliminary data.</text>
</comment>
<name>A0A1D2JNN1_PARBR</name>
<evidence type="ECO:0000256" key="1">
    <source>
        <dbReference type="SAM" id="MobiDB-lite"/>
    </source>
</evidence>
<proteinExistence type="predicted"/>
<dbReference type="VEuPathDB" id="FungiDB:PADG_11920"/>
<gene>
    <name evidence="2" type="ORF">ACO22_00684</name>
</gene>
<evidence type="ECO:0000313" key="3">
    <source>
        <dbReference type="Proteomes" id="UP000242814"/>
    </source>
</evidence>
<dbReference type="EMBL" id="LZYO01000015">
    <property type="protein sequence ID" value="ODH44783.1"/>
    <property type="molecule type" value="Genomic_DNA"/>
</dbReference>
<dbReference type="VEuPathDB" id="FungiDB:PABG_04757"/>
<organism evidence="2 3">
    <name type="scientific">Paracoccidioides brasiliensis</name>
    <dbReference type="NCBI Taxonomy" id="121759"/>
    <lineage>
        <taxon>Eukaryota</taxon>
        <taxon>Fungi</taxon>
        <taxon>Dikarya</taxon>
        <taxon>Ascomycota</taxon>
        <taxon>Pezizomycotina</taxon>
        <taxon>Eurotiomycetes</taxon>
        <taxon>Eurotiomycetidae</taxon>
        <taxon>Onygenales</taxon>
        <taxon>Ajellomycetaceae</taxon>
        <taxon>Paracoccidioides</taxon>
    </lineage>
</organism>
<dbReference type="AlphaFoldDB" id="A0A1D2JNN1"/>